<dbReference type="Pfam" id="PF00646">
    <property type="entry name" value="F-box"/>
    <property type="match status" value="1"/>
</dbReference>
<dbReference type="InterPro" id="IPR001810">
    <property type="entry name" value="F-box_dom"/>
</dbReference>
<dbReference type="EMBL" id="JXTC01000259">
    <property type="protein sequence ID" value="PON74877.1"/>
    <property type="molecule type" value="Genomic_DNA"/>
</dbReference>
<comment type="caution">
    <text evidence="2">The sequence shown here is derived from an EMBL/GenBank/DDBJ whole genome shotgun (WGS) entry which is preliminary data.</text>
</comment>
<dbReference type="PROSITE" id="PS50181">
    <property type="entry name" value="FBOX"/>
    <property type="match status" value="1"/>
</dbReference>
<reference evidence="3" key="1">
    <citation type="submission" date="2016-06" db="EMBL/GenBank/DDBJ databases">
        <title>Parallel loss of symbiosis genes in relatives of nitrogen-fixing non-legume Parasponia.</title>
        <authorList>
            <person name="Van Velzen R."/>
            <person name="Holmer R."/>
            <person name="Bu F."/>
            <person name="Rutten L."/>
            <person name="Van Zeijl A."/>
            <person name="Liu W."/>
            <person name="Santuari L."/>
            <person name="Cao Q."/>
            <person name="Sharma T."/>
            <person name="Shen D."/>
            <person name="Roswanjaya Y."/>
            <person name="Wardhani T."/>
            <person name="Kalhor M.S."/>
            <person name="Jansen J."/>
            <person name="Van den Hoogen J."/>
            <person name="Gungor B."/>
            <person name="Hartog M."/>
            <person name="Hontelez J."/>
            <person name="Verver J."/>
            <person name="Yang W.-C."/>
            <person name="Schijlen E."/>
            <person name="Repin R."/>
            <person name="Schilthuizen M."/>
            <person name="Schranz E."/>
            <person name="Heidstra R."/>
            <person name="Miyata K."/>
            <person name="Fedorova E."/>
            <person name="Kohlen W."/>
            <person name="Bisseling T."/>
            <person name="Smit S."/>
            <person name="Geurts R."/>
        </authorList>
    </citation>
    <scope>NUCLEOTIDE SEQUENCE [LARGE SCALE GENOMIC DNA]</scope>
    <source>
        <strain evidence="3">cv. RG33-2</strain>
    </source>
</reference>
<dbReference type="InParanoid" id="A0A2P5DNL1"/>
<feature type="non-terminal residue" evidence="2">
    <location>
        <position position="1"/>
    </location>
</feature>
<evidence type="ECO:0000313" key="3">
    <source>
        <dbReference type="Proteomes" id="UP000237000"/>
    </source>
</evidence>
<organism evidence="2 3">
    <name type="scientific">Trema orientale</name>
    <name type="common">Charcoal tree</name>
    <name type="synonym">Celtis orientalis</name>
    <dbReference type="NCBI Taxonomy" id="63057"/>
    <lineage>
        <taxon>Eukaryota</taxon>
        <taxon>Viridiplantae</taxon>
        <taxon>Streptophyta</taxon>
        <taxon>Embryophyta</taxon>
        <taxon>Tracheophyta</taxon>
        <taxon>Spermatophyta</taxon>
        <taxon>Magnoliopsida</taxon>
        <taxon>eudicotyledons</taxon>
        <taxon>Gunneridae</taxon>
        <taxon>Pentapetalae</taxon>
        <taxon>rosids</taxon>
        <taxon>fabids</taxon>
        <taxon>Rosales</taxon>
        <taxon>Cannabaceae</taxon>
        <taxon>Trema</taxon>
    </lineage>
</organism>
<dbReference type="InterPro" id="IPR036047">
    <property type="entry name" value="F-box-like_dom_sf"/>
</dbReference>
<dbReference type="InterPro" id="IPR053781">
    <property type="entry name" value="F-box_AtFBL13-like"/>
</dbReference>
<proteinExistence type="predicted"/>
<dbReference type="SUPFAM" id="SSF81383">
    <property type="entry name" value="F-box domain"/>
    <property type="match status" value="1"/>
</dbReference>
<dbReference type="CDD" id="cd22160">
    <property type="entry name" value="F-box_AtFBL13-like"/>
    <property type="match status" value="1"/>
</dbReference>
<accession>A0A2P5DNL1</accession>
<name>A0A2P5DNL1_TREOI</name>
<dbReference type="PANTHER" id="PTHR31900">
    <property type="entry name" value="F-BOX/RNI SUPERFAMILY PROTEIN-RELATED"/>
    <property type="match status" value="1"/>
</dbReference>
<dbReference type="Proteomes" id="UP000237000">
    <property type="component" value="Unassembled WGS sequence"/>
</dbReference>
<gene>
    <name evidence="2" type="ORF">TorRG33x02_246510</name>
</gene>
<keyword evidence="3" id="KW-1185">Reference proteome</keyword>
<dbReference type="InterPro" id="IPR032675">
    <property type="entry name" value="LRR_dom_sf"/>
</dbReference>
<dbReference type="AlphaFoldDB" id="A0A2P5DNL1"/>
<dbReference type="PANTHER" id="PTHR31900:SF30">
    <property type="entry name" value="SUPERFAMILY PROTEIN, PUTATIVE-RELATED"/>
    <property type="match status" value="1"/>
</dbReference>
<dbReference type="FunCoup" id="A0A2P5DNL1">
    <property type="interactions" value="1660"/>
</dbReference>
<sequence length="367" mass="42655">TLICLLQPTEPEDFDEGNTIEVDRISALPETLIHHILSFVPTLDVVRMSLLSRRWRHMWRSVPLDQRRNDMLNVTDTSVTSFKLDIKFYPFNITTIDHWLNLATHRSKVKELDLCIRTEVPRKSYYSHHDLFTLNSFTSLKLCGMTFNSLHSLSFPSLISLSLENVRLDDQFRTRALSFWKSFMGIISQLLRLKLLQSFVYNGGPFYCDLNLSSCETLTHLSLSNLKFENEWLEDLVYELPLLESLSLWNCNYLLSDFSMTATNMLQVNVKLHNPRSHAMQWYFNLLDFLINLDCSRSLSLHIHSEEALILPSKFRRVCRSPLPTLKHLKVWTDCLLSSNSGLRDALLWIAPSLETLSIERPESLSV</sequence>
<dbReference type="Gene3D" id="1.20.1280.50">
    <property type="match status" value="1"/>
</dbReference>
<dbReference type="SMART" id="SM00256">
    <property type="entry name" value="FBOX"/>
    <property type="match status" value="1"/>
</dbReference>
<dbReference type="OrthoDB" id="1166590at2759"/>
<dbReference type="STRING" id="63057.A0A2P5DNL1"/>
<evidence type="ECO:0000313" key="2">
    <source>
        <dbReference type="EMBL" id="PON74877.1"/>
    </source>
</evidence>
<protein>
    <submittedName>
        <fullName evidence="2">F-box domain containing protein</fullName>
    </submittedName>
</protein>
<dbReference type="Gene3D" id="3.80.10.10">
    <property type="entry name" value="Ribonuclease Inhibitor"/>
    <property type="match status" value="1"/>
</dbReference>
<evidence type="ECO:0000259" key="1">
    <source>
        <dbReference type="PROSITE" id="PS50181"/>
    </source>
</evidence>
<feature type="domain" description="F-box" evidence="1">
    <location>
        <begin position="22"/>
        <end position="71"/>
    </location>
</feature>
<dbReference type="InterPro" id="IPR050232">
    <property type="entry name" value="FBL13/AtMIF1-like"/>
</dbReference>